<protein>
    <submittedName>
        <fullName evidence="2">Methyltransferase domain-containing protein</fullName>
    </submittedName>
</protein>
<proteinExistence type="predicted"/>
<dbReference type="CDD" id="cd02440">
    <property type="entry name" value="AdoMet_MTases"/>
    <property type="match status" value="1"/>
</dbReference>
<dbReference type="EMBL" id="JAULBC010000002">
    <property type="protein sequence ID" value="MEX6687296.1"/>
    <property type="molecule type" value="Genomic_DNA"/>
</dbReference>
<dbReference type="InterPro" id="IPR013216">
    <property type="entry name" value="Methyltransf_11"/>
</dbReference>
<sequence length="215" mass="24931">MSVQQAYNMWASQYDSNKNKTRDMEAVALRTVLAKISFKSCLEIGCGTGKNTVWLLEKAEKVLAVDLSEEMLSKAKEKVQSAHVIFKQADITKHWQFATDTYDLISFSLVLEHISNLDHIFKEAAKVLHKGGYVYLGELHPFKQYQGTKARFDTADGRHVVECYDHHLSDFIHAAKKYDLFVYDVDEYFDEDDRDGVPRILSMVFRNQYIFRMIK</sequence>
<dbReference type="InterPro" id="IPR029063">
    <property type="entry name" value="SAM-dependent_MTases_sf"/>
</dbReference>
<keyword evidence="3" id="KW-1185">Reference proteome</keyword>
<evidence type="ECO:0000313" key="3">
    <source>
        <dbReference type="Proteomes" id="UP001560573"/>
    </source>
</evidence>
<keyword evidence="2" id="KW-0489">Methyltransferase</keyword>
<comment type="caution">
    <text evidence="2">The sequence shown here is derived from an EMBL/GenBank/DDBJ whole genome shotgun (WGS) entry which is preliminary data.</text>
</comment>
<evidence type="ECO:0000259" key="1">
    <source>
        <dbReference type="Pfam" id="PF08241"/>
    </source>
</evidence>
<keyword evidence="2" id="KW-0808">Transferase</keyword>
<dbReference type="PANTHER" id="PTHR43861">
    <property type="entry name" value="TRANS-ACONITATE 2-METHYLTRANSFERASE-RELATED"/>
    <property type="match status" value="1"/>
</dbReference>
<dbReference type="Pfam" id="PF08241">
    <property type="entry name" value="Methyltransf_11"/>
    <property type="match status" value="1"/>
</dbReference>
<gene>
    <name evidence="2" type="ORF">QTN47_07305</name>
</gene>
<name>A0ABV3ZBQ9_9BACT</name>
<dbReference type="SUPFAM" id="SSF53335">
    <property type="entry name" value="S-adenosyl-L-methionine-dependent methyltransferases"/>
    <property type="match status" value="1"/>
</dbReference>
<dbReference type="Gene3D" id="3.40.50.150">
    <property type="entry name" value="Vaccinia Virus protein VP39"/>
    <property type="match status" value="1"/>
</dbReference>
<dbReference type="RefSeq" id="WP_369328700.1">
    <property type="nucleotide sequence ID" value="NZ_JAULBC010000002.1"/>
</dbReference>
<accession>A0ABV3ZBQ9</accession>
<dbReference type="Proteomes" id="UP001560573">
    <property type="component" value="Unassembled WGS sequence"/>
</dbReference>
<dbReference type="GO" id="GO:0032259">
    <property type="term" value="P:methylation"/>
    <property type="evidence" value="ECO:0007669"/>
    <property type="project" value="UniProtKB-KW"/>
</dbReference>
<dbReference type="GO" id="GO:0008168">
    <property type="term" value="F:methyltransferase activity"/>
    <property type="evidence" value="ECO:0007669"/>
    <property type="project" value="UniProtKB-KW"/>
</dbReference>
<feature type="domain" description="Methyltransferase type 11" evidence="1">
    <location>
        <begin position="42"/>
        <end position="135"/>
    </location>
</feature>
<evidence type="ECO:0000313" key="2">
    <source>
        <dbReference type="EMBL" id="MEX6687296.1"/>
    </source>
</evidence>
<reference evidence="2 3" key="1">
    <citation type="submission" date="2023-07" db="EMBL/GenBank/DDBJ databases">
        <authorList>
            <person name="Lian W.-H."/>
        </authorList>
    </citation>
    <scope>NUCLEOTIDE SEQUENCE [LARGE SCALE GENOMIC DNA]</scope>
    <source>
        <strain evidence="2 3">SYSU DXS3180</strain>
    </source>
</reference>
<dbReference type="PANTHER" id="PTHR43861:SF1">
    <property type="entry name" value="TRANS-ACONITATE 2-METHYLTRANSFERASE"/>
    <property type="match status" value="1"/>
</dbReference>
<organism evidence="2 3">
    <name type="scientific">Danxiaibacter flavus</name>
    <dbReference type="NCBI Taxonomy" id="3049108"/>
    <lineage>
        <taxon>Bacteria</taxon>
        <taxon>Pseudomonadati</taxon>
        <taxon>Bacteroidota</taxon>
        <taxon>Chitinophagia</taxon>
        <taxon>Chitinophagales</taxon>
        <taxon>Chitinophagaceae</taxon>
        <taxon>Danxiaibacter</taxon>
    </lineage>
</organism>